<feature type="transmembrane region" description="Helical" evidence="14">
    <location>
        <begin position="102"/>
        <end position="124"/>
    </location>
</feature>
<dbReference type="Proteomes" id="UP000472265">
    <property type="component" value="Chromosome 9"/>
</dbReference>
<dbReference type="PRINTS" id="PR00245">
    <property type="entry name" value="OLFACTORYR"/>
</dbReference>
<evidence type="ECO:0000256" key="8">
    <source>
        <dbReference type="ARBA" id="ARBA00023136"/>
    </source>
</evidence>
<evidence type="ECO:0000313" key="17">
    <source>
        <dbReference type="Proteomes" id="UP000472265"/>
    </source>
</evidence>
<protein>
    <recommendedName>
        <fullName evidence="14">Olfactory receptor</fullName>
    </recommendedName>
</protein>
<dbReference type="PROSITE" id="PS00237">
    <property type="entry name" value="G_PROTEIN_RECEP_F1_1"/>
    <property type="match status" value="1"/>
</dbReference>
<feature type="domain" description="G-protein coupled receptors family 1 profile" evidence="15">
    <location>
        <begin position="45"/>
        <end position="295"/>
    </location>
</feature>
<feature type="transmembrane region" description="Helical" evidence="14">
    <location>
        <begin position="25"/>
        <end position="55"/>
    </location>
</feature>
<dbReference type="FunFam" id="1.20.1070.10:FF:000024">
    <property type="entry name" value="Olfactory receptor"/>
    <property type="match status" value="1"/>
</dbReference>
<dbReference type="OMA" id="CMFSINI"/>
<dbReference type="Pfam" id="PF13853">
    <property type="entry name" value="7tm_4"/>
    <property type="match status" value="1"/>
</dbReference>
<evidence type="ECO:0000256" key="3">
    <source>
        <dbReference type="ARBA" id="ARBA00022606"/>
    </source>
</evidence>
<keyword evidence="11" id="KW-0325">Glycoprotein</keyword>
<evidence type="ECO:0000313" key="16">
    <source>
        <dbReference type="Ensembl" id="ENSSAUP00010049103.1"/>
    </source>
</evidence>
<keyword evidence="7 13" id="KW-0297">G-protein coupled receptor</keyword>
<dbReference type="GO" id="GO:0005549">
    <property type="term" value="F:odorant binding"/>
    <property type="evidence" value="ECO:0007669"/>
    <property type="project" value="TreeGrafter"/>
</dbReference>
<evidence type="ECO:0000256" key="9">
    <source>
        <dbReference type="ARBA" id="ARBA00023157"/>
    </source>
</evidence>
<proteinExistence type="inferred from homology"/>
<reference evidence="16" key="2">
    <citation type="submission" date="2025-08" db="UniProtKB">
        <authorList>
            <consortium name="Ensembl"/>
        </authorList>
    </citation>
    <scope>IDENTIFICATION</scope>
</reference>
<feature type="transmembrane region" description="Helical" evidence="14">
    <location>
        <begin position="278"/>
        <end position="297"/>
    </location>
</feature>
<keyword evidence="2 14" id="KW-1003">Cell membrane</keyword>
<evidence type="ECO:0000256" key="1">
    <source>
        <dbReference type="ARBA" id="ARBA00004651"/>
    </source>
</evidence>
<evidence type="ECO:0000256" key="12">
    <source>
        <dbReference type="ARBA" id="ARBA00023224"/>
    </source>
</evidence>
<evidence type="ECO:0000256" key="4">
    <source>
        <dbReference type="ARBA" id="ARBA00022692"/>
    </source>
</evidence>
<feature type="transmembrane region" description="Helical" evidence="14">
    <location>
        <begin position="202"/>
        <end position="223"/>
    </location>
</feature>
<dbReference type="Gene3D" id="1.20.1070.10">
    <property type="entry name" value="Rhodopsin 7-helix transmembrane proteins"/>
    <property type="match status" value="1"/>
</dbReference>
<keyword evidence="10 13" id="KW-0675">Receptor</keyword>
<accession>A0A671XD99</accession>
<keyword evidence="17" id="KW-1185">Reference proteome</keyword>
<evidence type="ECO:0000256" key="11">
    <source>
        <dbReference type="ARBA" id="ARBA00023180"/>
    </source>
</evidence>
<dbReference type="PRINTS" id="PR00237">
    <property type="entry name" value="GPCRRHODOPSN"/>
</dbReference>
<dbReference type="InterPro" id="IPR017452">
    <property type="entry name" value="GPCR_Rhodpsn_7TM"/>
</dbReference>
<keyword evidence="5 14" id="KW-0552">Olfaction</keyword>
<reference evidence="16" key="3">
    <citation type="submission" date="2025-09" db="UniProtKB">
        <authorList>
            <consortium name="Ensembl"/>
        </authorList>
    </citation>
    <scope>IDENTIFICATION</scope>
</reference>
<name>A0A671XD99_SPAAU</name>
<dbReference type="Ensembl" id="ENSSAUT00010051674.1">
    <property type="protein sequence ID" value="ENSSAUP00010049103.1"/>
    <property type="gene ID" value="ENSSAUG00010020531.1"/>
</dbReference>
<evidence type="ECO:0000259" key="15">
    <source>
        <dbReference type="PROSITE" id="PS50262"/>
    </source>
</evidence>
<evidence type="ECO:0000256" key="10">
    <source>
        <dbReference type="ARBA" id="ARBA00023170"/>
    </source>
</evidence>
<evidence type="ECO:0000256" key="13">
    <source>
        <dbReference type="RuleBase" id="RU000688"/>
    </source>
</evidence>
<keyword evidence="3 14" id="KW-0716">Sensory transduction</keyword>
<dbReference type="PANTHER" id="PTHR26451:SF871">
    <property type="entry name" value="ODORANT RECEPTOR-RELATED"/>
    <property type="match status" value="1"/>
</dbReference>
<keyword evidence="9" id="KW-1015">Disulfide bond</keyword>
<evidence type="ECO:0000256" key="5">
    <source>
        <dbReference type="ARBA" id="ARBA00022725"/>
    </source>
</evidence>
<organism evidence="16 17">
    <name type="scientific">Sparus aurata</name>
    <name type="common">Gilthead sea bream</name>
    <dbReference type="NCBI Taxonomy" id="8175"/>
    <lineage>
        <taxon>Eukaryota</taxon>
        <taxon>Metazoa</taxon>
        <taxon>Chordata</taxon>
        <taxon>Craniata</taxon>
        <taxon>Vertebrata</taxon>
        <taxon>Euteleostomi</taxon>
        <taxon>Actinopterygii</taxon>
        <taxon>Neopterygii</taxon>
        <taxon>Teleostei</taxon>
        <taxon>Neoteleostei</taxon>
        <taxon>Acanthomorphata</taxon>
        <taxon>Eupercaria</taxon>
        <taxon>Spariformes</taxon>
        <taxon>Sparidae</taxon>
        <taxon>Sparus</taxon>
    </lineage>
</organism>
<keyword evidence="4 13" id="KW-0812">Transmembrane</keyword>
<dbReference type="PANTHER" id="PTHR26451">
    <property type="entry name" value="G_PROTEIN_RECEP_F1_2 DOMAIN-CONTAINING PROTEIN"/>
    <property type="match status" value="1"/>
</dbReference>
<feature type="transmembrane region" description="Helical" evidence="14">
    <location>
        <begin position="62"/>
        <end position="82"/>
    </location>
</feature>
<feature type="transmembrane region" description="Helical" evidence="14">
    <location>
        <begin position="244"/>
        <end position="266"/>
    </location>
</feature>
<evidence type="ECO:0000256" key="6">
    <source>
        <dbReference type="ARBA" id="ARBA00022989"/>
    </source>
</evidence>
<gene>
    <name evidence="16" type="primary">LOC115588501</name>
</gene>
<dbReference type="GO" id="GO:0004930">
    <property type="term" value="F:G protein-coupled receptor activity"/>
    <property type="evidence" value="ECO:0007669"/>
    <property type="project" value="UniProtKB-KW"/>
</dbReference>
<dbReference type="InterPro" id="IPR052921">
    <property type="entry name" value="GPCR1_Superfamily_Member"/>
</dbReference>
<comment type="similarity">
    <text evidence="13">Belongs to the G-protein coupled receptor 1 family.</text>
</comment>
<dbReference type="InterPro" id="IPR000276">
    <property type="entry name" value="GPCR_Rhodpsn"/>
</dbReference>
<keyword evidence="6 14" id="KW-1133">Transmembrane helix</keyword>
<dbReference type="GO" id="GO:0004984">
    <property type="term" value="F:olfactory receptor activity"/>
    <property type="evidence" value="ECO:0007669"/>
    <property type="project" value="InterPro"/>
</dbReference>
<dbReference type="PROSITE" id="PS50262">
    <property type="entry name" value="G_PROTEIN_RECEP_F1_2"/>
    <property type="match status" value="1"/>
</dbReference>
<feature type="transmembrane region" description="Helical" evidence="14">
    <location>
        <begin position="145"/>
        <end position="166"/>
    </location>
</feature>
<evidence type="ECO:0000256" key="7">
    <source>
        <dbReference type="ARBA" id="ARBA00023040"/>
    </source>
</evidence>
<dbReference type="InParanoid" id="A0A671XD99"/>
<comment type="subcellular location">
    <subcellularLocation>
        <location evidence="1 14">Cell membrane</location>
        <topology evidence="1 14">Multi-pass membrane protein</topology>
    </subcellularLocation>
</comment>
<reference evidence="16" key="1">
    <citation type="submission" date="2021-04" db="EMBL/GenBank/DDBJ databases">
        <authorList>
            <consortium name="Wellcome Sanger Institute Data Sharing"/>
        </authorList>
    </citation>
    <scope>NUCLEOTIDE SEQUENCE [LARGE SCALE GENOMIC DNA]</scope>
</reference>
<dbReference type="InterPro" id="IPR000725">
    <property type="entry name" value="Olfact_rcpt"/>
</dbReference>
<evidence type="ECO:0000256" key="14">
    <source>
        <dbReference type="RuleBase" id="RU363047"/>
    </source>
</evidence>
<dbReference type="GeneTree" id="ENSGT00950000183023"/>
<dbReference type="GO" id="GO:0005886">
    <property type="term" value="C:plasma membrane"/>
    <property type="evidence" value="ECO:0007669"/>
    <property type="project" value="UniProtKB-SubCell"/>
</dbReference>
<evidence type="ECO:0000256" key="2">
    <source>
        <dbReference type="ARBA" id="ARBA00022475"/>
    </source>
</evidence>
<dbReference type="AlphaFoldDB" id="A0A671XD99"/>
<dbReference type="SUPFAM" id="SSF81321">
    <property type="entry name" value="Family A G protein-coupled receptor-like"/>
    <property type="match status" value="1"/>
</dbReference>
<keyword evidence="8 14" id="KW-0472">Membrane</keyword>
<keyword evidence="12 13" id="KW-0807">Transducer</keyword>
<sequence>GQNNELVIVITATLKEKTEFESPSVLLLVALFTLTLLYYCMILFFNLTIIMIIILDKNLHEPMYILLCSFCINGLYGTAGFYPKFIFDLLSSSHVISYEACLVQAFVMYSFACSDLSILAVMAYDRYLAICRPLHYHSFMSKSRLSKMVCFSWITPLCIFSINVALTSRLRLCSTSIQKLLCVNWIIVRLACPDANTIPNNIIAYFTIFLYVSHGLFVIWTYMHLIITSVRSKDDRVKFMQTCVPHLASLTTFVATIVFDLMYMRFGSTDLPQSLQNFISIEFLLIPPVLNPLIYGFKLSKIRHRILGFVHVQRK</sequence>